<dbReference type="InterPro" id="IPR001932">
    <property type="entry name" value="PPM-type_phosphatase-like_dom"/>
</dbReference>
<sequence length="264" mass="28995">MKSDAHLHFQVETSWMTATGISDVGNVRSGNEDAILLDEAGNFMLLADGMGGHERGEEASQTALQVIQQYFQPRAVQEKLMDITKVEGVPAEIVCLSTLAGEAVDEANSVLYTRNKQAQLKRFMGTTVVGLVPVKEGDYMFWFHVGDSRLYRWRDSRLERLTSDHSAYAQWVNQGQEGTKPSKNIITKAIGPKVALSADTGWAKRQQGDIYILCSDGLTDMITDDQIAAILKAEEIVDNIATRLVEAAKDAGGKDNTSVIVCRV</sequence>
<dbReference type="Pfam" id="PF13672">
    <property type="entry name" value="PP2C_2"/>
    <property type="match status" value="1"/>
</dbReference>
<accession>A0A8J6NVP5</accession>
<dbReference type="GO" id="GO:0004722">
    <property type="term" value="F:protein serine/threonine phosphatase activity"/>
    <property type="evidence" value="ECO:0007669"/>
    <property type="project" value="InterPro"/>
</dbReference>
<comment type="caution">
    <text evidence="2">The sequence shown here is derived from an EMBL/GenBank/DDBJ whole genome shotgun (WGS) entry which is preliminary data.</text>
</comment>
<feature type="domain" description="PPM-type phosphatase" evidence="1">
    <location>
        <begin position="18"/>
        <end position="264"/>
    </location>
</feature>
<dbReference type="InterPro" id="IPR036457">
    <property type="entry name" value="PPM-type-like_dom_sf"/>
</dbReference>
<dbReference type="SMART" id="SM00332">
    <property type="entry name" value="PP2Cc"/>
    <property type="match status" value="1"/>
</dbReference>
<dbReference type="InterPro" id="IPR015655">
    <property type="entry name" value="PP2C"/>
</dbReference>
<name>A0A8J6NVP5_9BACT</name>
<dbReference type="EMBL" id="JACNJH010000251">
    <property type="protein sequence ID" value="MBC8363072.1"/>
    <property type="molecule type" value="Genomic_DNA"/>
</dbReference>
<dbReference type="SUPFAM" id="SSF81606">
    <property type="entry name" value="PP2C-like"/>
    <property type="match status" value="1"/>
</dbReference>
<evidence type="ECO:0000313" key="2">
    <source>
        <dbReference type="EMBL" id="MBC8363072.1"/>
    </source>
</evidence>
<proteinExistence type="predicted"/>
<dbReference type="PROSITE" id="PS51746">
    <property type="entry name" value="PPM_2"/>
    <property type="match status" value="1"/>
</dbReference>
<evidence type="ECO:0000313" key="3">
    <source>
        <dbReference type="Proteomes" id="UP000603434"/>
    </source>
</evidence>
<evidence type="ECO:0000259" key="1">
    <source>
        <dbReference type="PROSITE" id="PS51746"/>
    </source>
</evidence>
<dbReference type="SMART" id="SM00331">
    <property type="entry name" value="PP2C_SIG"/>
    <property type="match status" value="1"/>
</dbReference>
<dbReference type="Gene3D" id="3.60.40.10">
    <property type="entry name" value="PPM-type phosphatase domain"/>
    <property type="match status" value="1"/>
</dbReference>
<reference evidence="2 3" key="1">
    <citation type="submission" date="2020-08" db="EMBL/GenBank/DDBJ databases">
        <title>Bridging the membrane lipid divide: bacteria of the FCB group superphylum have the potential to synthesize archaeal ether lipids.</title>
        <authorList>
            <person name="Villanueva L."/>
            <person name="Von Meijenfeldt F.A.B."/>
            <person name="Westbye A.B."/>
            <person name="Yadav S."/>
            <person name="Hopmans E.C."/>
            <person name="Dutilh B.E."/>
            <person name="Sinninghe Damste J.S."/>
        </authorList>
    </citation>
    <scope>NUCLEOTIDE SEQUENCE [LARGE SCALE GENOMIC DNA]</scope>
    <source>
        <strain evidence="2">NIOZ-UU30</strain>
    </source>
</reference>
<protein>
    <submittedName>
        <fullName evidence="2">Serine/threonine-protein phosphatase</fullName>
    </submittedName>
</protein>
<dbReference type="Proteomes" id="UP000603434">
    <property type="component" value="Unassembled WGS sequence"/>
</dbReference>
<organism evidence="2 3">
    <name type="scientific">Candidatus Desulfatibia profunda</name>
    <dbReference type="NCBI Taxonomy" id="2841695"/>
    <lineage>
        <taxon>Bacteria</taxon>
        <taxon>Pseudomonadati</taxon>
        <taxon>Thermodesulfobacteriota</taxon>
        <taxon>Desulfobacteria</taxon>
        <taxon>Desulfobacterales</taxon>
        <taxon>Desulfobacterales incertae sedis</taxon>
        <taxon>Candidatus Desulfatibia</taxon>
    </lineage>
</organism>
<gene>
    <name evidence="2" type="ORF">H8E23_16935</name>
</gene>
<dbReference type="AlphaFoldDB" id="A0A8J6NVP5"/>
<dbReference type="PANTHER" id="PTHR47992">
    <property type="entry name" value="PROTEIN PHOSPHATASE"/>
    <property type="match status" value="1"/>
</dbReference>
<dbReference type="CDD" id="cd00143">
    <property type="entry name" value="PP2Cc"/>
    <property type="match status" value="1"/>
</dbReference>